<keyword evidence="5" id="KW-0408">Iron</keyword>
<dbReference type="Proteomes" id="UP000023758">
    <property type="component" value="Unassembled WGS sequence"/>
</dbReference>
<evidence type="ECO:0000259" key="7">
    <source>
        <dbReference type="SMART" id="SM00702"/>
    </source>
</evidence>
<proteinExistence type="predicted"/>
<dbReference type="PANTHER" id="PTHR10869:SF246">
    <property type="entry name" value="TRANSMEMBRANE PROLYL 4-HYDROXYLASE"/>
    <property type="match status" value="1"/>
</dbReference>
<dbReference type="GO" id="GO:0031418">
    <property type="term" value="F:L-ascorbic acid binding"/>
    <property type="evidence" value="ECO:0007669"/>
    <property type="project" value="InterPro"/>
</dbReference>
<keyword evidence="2" id="KW-0479">Metal-binding</keyword>
<feature type="signal peptide" evidence="6">
    <location>
        <begin position="1"/>
        <end position="20"/>
    </location>
</feature>
<dbReference type="HOGENOM" id="CLU_058132_0_4_1"/>
<dbReference type="AlphaFoldDB" id="A0A022W1T3"/>
<evidence type="ECO:0000256" key="3">
    <source>
        <dbReference type="ARBA" id="ARBA00022964"/>
    </source>
</evidence>
<dbReference type="PANTHER" id="PTHR10869">
    <property type="entry name" value="PROLYL 4-HYDROXYLASE ALPHA SUBUNIT"/>
    <property type="match status" value="1"/>
</dbReference>
<dbReference type="Pfam" id="PF13640">
    <property type="entry name" value="2OG-FeII_Oxy_3"/>
    <property type="match status" value="1"/>
</dbReference>
<sequence length="259" mass="28652">MFQAKILVVPLLLLIGVSKASDGVVDIPFFRLDESTSCPAHVFNAYIISREPLVTYISSFVSNEIDHLLKASEDNYAPSGVYNGVDTGINVQERLSEVAYPEGVSAVECVGRRALAFQGWSPYISIEKLQVQRYKTDGISKYHYDSFGKGSNGNRVSTFNIFLHSNCTGGGTHLPNLRTPEEDPGWCVFIECDLDESGEARTGITFKPISGNAVFWENIWPKGERYQETLHAGLQIESGTKIGLNIWSWHGIGLSEARL</sequence>
<reference evidence="8" key="1">
    <citation type="submission" date="2014-02" db="EMBL/GenBank/DDBJ databases">
        <title>The Genome Sequence of Trichophyton rubrum (morphotype fischeri) CBS 288.86.</title>
        <authorList>
            <consortium name="The Broad Institute Genomics Platform"/>
            <person name="Cuomo C.A."/>
            <person name="White T.C."/>
            <person name="Graser Y."/>
            <person name="Martinez-Rossi N."/>
            <person name="Heitman J."/>
            <person name="Young S.K."/>
            <person name="Zeng Q."/>
            <person name="Gargeya S."/>
            <person name="Abouelleil A."/>
            <person name="Alvarado L."/>
            <person name="Chapman S.B."/>
            <person name="Gainer-Dewar J."/>
            <person name="Goldberg J."/>
            <person name="Griggs A."/>
            <person name="Gujja S."/>
            <person name="Hansen M."/>
            <person name="Howarth C."/>
            <person name="Imamovic A."/>
            <person name="Larimer J."/>
            <person name="Martinez D."/>
            <person name="Murphy C."/>
            <person name="Pearson M.D."/>
            <person name="Persinoti G."/>
            <person name="Poon T."/>
            <person name="Priest M."/>
            <person name="Roberts A.D."/>
            <person name="Saif S."/>
            <person name="Shea T.D."/>
            <person name="Sykes S.N."/>
            <person name="Wortman J."/>
            <person name="Nusbaum C."/>
            <person name="Birren B."/>
        </authorList>
    </citation>
    <scope>NUCLEOTIDE SEQUENCE [LARGE SCALE GENOMIC DNA]</scope>
    <source>
        <strain evidence="8">CBS 288.86</strain>
    </source>
</reference>
<dbReference type="SMART" id="SM00702">
    <property type="entry name" value="P4Hc"/>
    <property type="match status" value="1"/>
</dbReference>
<dbReference type="InterPro" id="IPR006620">
    <property type="entry name" value="Pro_4_hyd_alph"/>
</dbReference>
<feature type="domain" description="Prolyl 4-hydroxylase alpha subunit" evidence="7">
    <location>
        <begin position="52"/>
        <end position="249"/>
    </location>
</feature>
<dbReference type="InterPro" id="IPR044862">
    <property type="entry name" value="Pro_4_hyd_alph_FE2OG_OXY"/>
</dbReference>
<keyword evidence="4" id="KW-0560">Oxidoreductase</keyword>
<keyword evidence="3" id="KW-0223">Dioxygenase</keyword>
<evidence type="ECO:0000256" key="4">
    <source>
        <dbReference type="ARBA" id="ARBA00023002"/>
    </source>
</evidence>
<dbReference type="GO" id="GO:0004656">
    <property type="term" value="F:procollagen-proline 4-dioxygenase activity"/>
    <property type="evidence" value="ECO:0007669"/>
    <property type="project" value="TreeGrafter"/>
</dbReference>
<gene>
    <name evidence="8" type="ORF">H103_04489</name>
</gene>
<keyword evidence="6" id="KW-0732">Signal</keyword>
<name>A0A022W1T3_TRIRU</name>
<evidence type="ECO:0000256" key="1">
    <source>
        <dbReference type="ARBA" id="ARBA00001961"/>
    </source>
</evidence>
<accession>A0A022W1T3</accession>
<dbReference type="Gene3D" id="2.60.120.620">
    <property type="entry name" value="q2cbj1_9rhob like domain"/>
    <property type="match status" value="1"/>
</dbReference>
<evidence type="ECO:0000256" key="5">
    <source>
        <dbReference type="ARBA" id="ARBA00023004"/>
    </source>
</evidence>
<dbReference type="OrthoDB" id="420380at2759"/>
<evidence type="ECO:0000256" key="6">
    <source>
        <dbReference type="SAM" id="SignalP"/>
    </source>
</evidence>
<evidence type="ECO:0000313" key="8">
    <source>
        <dbReference type="EMBL" id="EZF52420.1"/>
    </source>
</evidence>
<evidence type="ECO:0000256" key="2">
    <source>
        <dbReference type="ARBA" id="ARBA00022723"/>
    </source>
</evidence>
<dbReference type="GO" id="GO:0005506">
    <property type="term" value="F:iron ion binding"/>
    <property type="evidence" value="ECO:0007669"/>
    <property type="project" value="InterPro"/>
</dbReference>
<dbReference type="InterPro" id="IPR045054">
    <property type="entry name" value="P4HA-like"/>
</dbReference>
<feature type="chain" id="PRO_5001510620" description="Prolyl 4-hydroxylase alpha subunit domain-containing protein" evidence="6">
    <location>
        <begin position="21"/>
        <end position="259"/>
    </location>
</feature>
<dbReference type="GO" id="GO:0005783">
    <property type="term" value="C:endoplasmic reticulum"/>
    <property type="evidence" value="ECO:0007669"/>
    <property type="project" value="TreeGrafter"/>
</dbReference>
<dbReference type="EMBL" id="KK207850">
    <property type="protein sequence ID" value="EZF52420.1"/>
    <property type="molecule type" value="Genomic_DNA"/>
</dbReference>
<comment type="cofactor">
    <cofactor evidence="1">
        <name>L-ascorbate</name>
        <dbReference type="ChEBI" id="CHEBI:38290"/>
    </cofactor>
</comment>
<protein>
    <recommendedName>
        <fullName evidence="7">Prolyl 4-hydroxylase alpha subunit domain-containing protein</fullName>
    </recommendedName>
</protein>
<organism evidence="8">
    <name type="scientific">Trichophyton rubrum CBS 288.86</name>
    <dbReference type="NCBI Taxonomy" id="1215330"/>
    <lineage>
        <taxon>Eukaryota</taxon>
        <taxon>Fungi</taxon>
        <taxon>Dikarya</taxon>
        <taxon>Ascomycota</taxon>
        <taxon>Pezizomycotina</taxon>
        <taxon>Eurotiomycetes</taxon>
        <taxon>Eurotiomycetidae</taxon>
        <taxon>Onygenales</taxon>
        <taxon>Arthrodermataceae</taxon>
        <taxon>Trichophyton</taxon>
    </lineage>
</organism>